<keyword evidence="1" id="KW-1133">Transmembrane helix</keyword>
<sequence>MDQTLVVVNTLLHGGALIAAMAEEFLSFNLSEKRRI</sequence>
<protein>
    <submittedName>
        <fullName evidence="2">(rape) hypothetical protein</fullName>
    </submittedName>
</protein>
<proteinExistence type="predicted"/>
<dbReference type="EMBL" id="HG994365">
    <property type="protein sequence ID" value="CAF2068655.1"/>
    <property type="molecule type" value="Genomic_DNA"/>
</dbReference>
<accession>A0A816RAU5</accession>
<dbReference type="Proteomes" id="UP001295469">
    <property type="component" value="Chromosome C01"/>
</dbReference>
<organism evidence="2">
    <name type="scientific">Brassica napus</name>
    <name type="common">Rape</name>
    <dbReference type="NCBI Taxonomy" id="3708"/>
    <lineage>
        <taxon>Eukaryota</taxon>
        <taxon>Viridiplantae</taxon>
        <taxon>Streptophyta</taxon>
        <taxon>Embryophyta</taxon>
        <taxon>Tracheophyta</taxon>
        <taxon>Spermatophyta</taxon>
        <taxon>Magnoliopsida</taxon>
        <taxon>eudicotyledons</taxon>
        <taxon>Gunneridae</taxon>
        <taxon>Pentapetalae</taxon>
        <taxon>rosids</taxon>
        <taxon>malvids</taxon>
        <taxon>Brassicales</taxon>
        <taxon>Brassicaceae</taxon>
        <taxon>Brassiceae</taxon>
        <taxon>Brassica</taxon>
    </lineage>
</organism>
<keyword evidence="1" id="KW-0472">Membrane</keyword>
<name>A0A816RAU5_BRANA</name>
<evidence type="ECO:0000256" key="1">
    <source>
        <dbReference type="SAM" id="Phobius"/>
    </source>
</evidence>
<gene>
    <name evidence="2" type="ORF">DARMORV10_C01P07940.1</name>
</gene>
<feature type="transmembrane region" description="Helical" evidence="1">
    <location>
        <begin position="6"/>
        <end position="26"/>
    </location>
</feature>
<keyword evidence="1" id="KW-0812">Transmembrane</keyword>
<evidence type="ECO:0000313" key="2">
    <source>
        <dbReference type="EMBL" id="CAF2068655.1"/>
    </source>
</evidence>
<reference evidence="2" key="1">
    <citation type="submission" date="2021-01" db="EMBL/GenBank/DDBJ databases">
        <authorList>
            <consortium name="Genoscope - CEA"/>
            <person name="William W."/>
        </authorList>
    </citation>
    <scope>NUCLEOTIDE SEQUENCE</scope>
</reference>
<dbReference type="AlphaFoldDB" id="A0A816RAU5"/>